<evidence type="ECO:0000313" key="4">
    <source>
        <dbReference type="EMBL" id="AUM12352.1"/>
    </source>
</evidence>
<dbReference type="InterPro" id="IPR020904">
    <property type="entry name" value="Sc_DH/Rdtase_CS"/>
</dbReference>
<evidence type="ECO:0000256" key="3">
    <source>
        <dbReference type="RuleBase" id="RU000363"/>
    </source>
</evidence>
<evidence type="ECO:0000313" key="5">
    <source>
        <dbReference type="Proteomes" id="UP000235116"/>
    </source>
</evidence>
<dbReference type="InterPro" id="IPR002347">
    <property type="entry name" value="SDR_fam"/>
</dbReference>
<dbReference type="GO" id="GO:0016491">
    <property type="term" value="F:oxidoreductase activity"/>
    <property type="evidence" value="ECO:0007669"/>
    <property type="project" value="UniProtKB-KW"/>
</dbReference>
<dbReference type="SUPFAM" id="SSF51735">
    <property type="entry name" value="NAD(P)-binding Rossmann-fold domains"/>
    <property type="match status" value="1"/>
</dbReference>
<dbReference type="PANTHER" id="PTHR44169">
    <property type="entry name" value="NADPH-DEPENDENT 1-ACYLDIHYDROXYACETONE PHOSPHATE REDUCTASE"/>
    <property type="match status" value="1"/>
</dbReference>
<keyword evidence="5" id="KW-1185">Reference proteome</keyword>
<name>A0A2K9LJA2_9GAMM</name>
<accession>A0A2K9LJA2</accession>
<protein>
    <recommendedName>
        <fullName evidence="6">Short-chain dehydrogenase</fullName>
    </recommendedName>
</protein>
<dbReference type="KEGG" id="kak:Kalk_07955"/>
<evidence type="ECO:0000256" key="2">
    <source>
        <dbReference type="ARBA" id="ARBA00023002"/>
    </source>
</evidence>
<dbReference type="PRINTS" id="PR00080">
    <property type="entry name" value="SDRFAMILY"/>
</dbReference>
<dbReference type="Pfam" id="PF00106">
    <property type="entry name" value="adh_short"/>
    <property type="match status" value="1"/>
</dbReference>
<organism evidence="4 5">
    <name type="scientific">Ketobacter alkanivorans</name>
    <dbReference type="NCBI Taxonomy" id="1917421"/>
    <lineage>
        <taxon>Bacteria</taxon>
        <taxon>Pseudomonadati</taxon>
        <taxon>Pseudomonadota</taxon>
        <taxon>Gammaproteobacteria</taxon>
        <taxon>Pseudomonadales</taxon>
        <taxon>Ketobacteraceae</taxon>
        <taxon>Ketobacter</taxon>
    </lineage>
</organism>
<reference evidence="5" key="1">
    <citation type="submission" date="2017-08" db="EMBL/GenBank/DDBJ databases">
        <title>Direct submision.</title>
        <authorList>
            <person name="Kim S.-J."/>
            <person name="Rhee S.-K."/>
        </authorList>
    </citation>
    <scope>NUCLEOTIDE SEQUENCE [LARGE SCALE GENOMIC DNA]</scope>
    <source>
        <strain evidence="5">GI5</strain>
    </source>
</reference>
<sequence length="335" mass="37340">MSVGSLSLTAYFLVGAPEPMPPALPKGETSSRLRLKQPNNRNLLEPITRMSQHAMKTAFVTGAASGIGEGLVNKLQQEGWRVFAGYRSTDPTLSSWYGKENIYPLQCDVTDPQHINHARDVIARENHEQLDLLINNAAYAGNSGVIEAADLDDYRKTFEANFWAPLQMCKTLMPLLRNAQGRIINTTSASVYLTIPMGSSYPVSKSALKSLTLHLRMEMAPFGVEVTSLEPGGVETPMTELGPDVSDKQWHSIPEPLRSEYRQYFLDGASAVADNFKLYSPQHFADQVYQKVITAPTLKTSYLIGPGVAPLPWLHRLLPRQHVQNIWRKMFSAKR</sequence>
<dbReference type="Proteomes" id="UP000235116">
    <property type="component" value="Chromosome"/>
</dbReference>
<dbReference type="EMBL" id="CP022684">
    <property type="protein sequence ID" value="AUM12352.1"/>
    <property type="molecule type" value="Genomic_DNA"/>
</dbReference>
<dbReference type="AlphaFoldDB" id="A0A2K9LJA2"/>
<dbReference type="PRINTS" id="PR00081">
    <property type="entry name" value="GDHRDH"/>
</dbReference>
<proteinExistence type="inferred from homology"/>
<dbReference type="Gene3D" id="3.40.50.720">
    <property type="entry name" value="NAD(P)-binding Rossmann-like Domain"/>
    <property type="match status" value="1"/>
</dbReference>
<dbReference type="PANTHER" id="PTHR44169:SF6">
    <property type="entry name" value="NADPH-DEPENDENT 1-ACYLDIHYDROXYACETONE PHOSPHATE REDUCTASE"/>
    <property type="match status" value="1"/>
</dbReference>
<gene>
    <name evidence="4" type="ORF">Kalk_07955</name>
</gene>
<evidence type="ECO:0008006" key="6">
    <source>
        <dbReference type="Google" id="ProtNLM"/>
    </source>
</evidence>
<evidence type="ECO:0000256" key="1">
    <source>
        <dbReference type="ARBA" id="ARBA00006484"/>
    </source>
</evidence>
<dbReference type="InterPro" id="IPR036291">
    <property type="entry name" value="NAD(P)-bd_dom_sf"/>
</dbReference>
<comment type="similarity">
    <text evidence="1 3">Belongs to the short-chain dehydrogenases/reductases (SDR) family.</text>
</comment>
<dbReference type="PROSITE" id="PS00061">
    <property type="entry name" value="ADH_SHORT"/>
    <property type="match status" value="1"/>
</dbReference>
<keyword evidence="2" id="KW-0560">Oxidoreductase</keyword>